<feature type="transmembrane region" description="Helical" evidence="2">
    <location>
        <begin position="207"/>
        <end position="225"/>
    </location>
</feature>
<keyword evidence="2" id="KW-1133">Transmembrane helix</keyword>
<protein>
    <submittedName>
        <fullName evidence="4">Molybdopterin-dependent oxidoreductase-like protein</fullName>
    </submittedName>
</protein>
<dbReference type="InterPro" id="IPR000572">
    <property type="entry name" value="OxRdtase_Mopterin-bd_dom"/>
</dbReference>
<feature type="transmembrane region" description="Helical" evidence="2">
    <location>
        <begin position="135"/>
        <end position="155"/>
    </location>
</feature>
<feature type="compositionally biased region" description="Basic and acidic residues" evidence="1">
    <location>
        <begin position="1"/>
        <end position="14"/>
    </location>
</feature>
<feature type="transmembrane region" description="Helical" evidence="2">
    <location>
        <begin position="176"/>
        <end position="195"/>
    </location>
</feature>
<comment type="caution">
    <text evidence="4">The sequence shown here is derived from an EMBL/GenBank/DDBJ whole genome shotgun (WGS) entry which is preliminary data.</text>
</comment>
<proteinExistence type="predicted"/>
<organism evidence="4 5">
    <name type="scientific">Actinomycetospora cinnamomea</name>
    <dbReference type="NCBI Taxonomy" id="663609"/>
    <lineage>
        <taxon>Bacteria</taxon>
        <taxon>Bacillati</taxon>
        <taxon>Actinomycetota</taxon>
        <taxon>Actinomycetes</taxon>
        <taxon>Pseudonocardiales</taxon>
        <taxon>Pseudonocardiaceae</taxon>
        <taxon>Actinomycetospora</taxon>
    </lineage>
</organism>
<dbReference type="Proteomes" id="UP000245639">
    <property type="component" value="Unassembled WGS sequence"/>
</dbReference>
<feature type="region of interest" description="Disordered" evidence="1">
    <location>
        <begin position="1"/>
        <end position="38"/>
    </location>
</feature>
<sequence length="478" mass="50961">MRPVGPERPDREDPAVTSTTEPAPGQGRGEGREAPDEDGYGFPRPLWRGLARLPVPPPFSARTWRSPLRGRWLTSVFGLVLLIGLPIVIVTGFLSWLAYGPQFGQAIPADVGYLRPPPLEWPTSPSWLYRLTQGLHVGLGLVLVPVILAKLWSVVPKLFAWPPVRSPAQLLERISLLALVGGILFELVTGIMNIQYDYSFGFDFYTAHYWGAWVFLAGFVTHVLIKLPVLVRALRAGAPGRWLHDSAEQTVPEPPDDEAGHGLVATAPSAPTMSRRALIGTVAGGSALVAVLSIGRSVDPLRPLAFLSPRGRSYGTGPNEFQVNRTAFAAGIGPGVGDGYALVLTGGPAGEVRLDRAALAAMPQHTAVLPIACVEGWSTVRTWSGVRLRDLAAAAGVPAPANAFVASLERAGPFARVTLQGNQVLDPDSLLALRVGDADGGPMADLSLDHGFPARVIVPALPGVHNTKWVGSIDFRRA</sequence>
<evidence type="ECO:0000256" key="1">
    <source>
        <dbReference type="SAM" id="MobiDB-lite"/>
    </source>
</evidence>
<keyword evidence="2" id="KW-0472">Membrane</keyword>
<reference evidence="4 5" key="1">
    <citation type="submission" date="2018-04" db="EMBL/GenBank/DDBJ databases">
        <title>Genomic Encyclopedia of Type Strains, Phase IV (KMG-IV): sequencing the most valuable type-strain genomes for metagenomic binning, comparative biology and taxonomic classification.</title>
        <authorList>
            <person name="Goeker M."/>
        </authorList>
    </citation>
    <scope>NUCLEOTIDE SEQUENCE [LARGE SCALE GENOMIC DNA]</scope>
    <source>
        <strain evidence="4 5">DSM 45771</strain>
    </source>
</reference>
<keyword evidence="2" id="KW-0812">Transmembrane</keyword>
<dbReference type="Pfam" id="PF00174">
    <property type="entry name" value="Oxidored_molyb"/>
    <property type="match status" value="1"/>
</dbReference>
<dbReference type="PANTHER" id="PTHR43032:SF2">
    <property type="entry name" value="BLL0505 PROTEIN"/>
    <property type="match status" value="1"/>
</dbReference>
<dbReference type="Gene3D" id="3.90.420.10">
    <property type="entry name" value="Oxidoreductase, molybdopterin-binding domain"/>
    <property type="match status" value="1"/>
</dbReference>
<feature type="domain" description="Oxidoreductase molybdopterin-binding" evidence="3">
    <location>
        <begin position="339"/>
        <end position="476"/>
    </location>
</feature>
<dbReference type="AlphaFoldDB" id="A0A2U1FMD5"/>
<accession>A0A2U1FMD5</accession>
<dbReference type="InterPro" id="IPR036374">
    <property type="entry name" value="OxRdtase_Mopterin-bd_sf"/>
</dbReference>
<evidence type="ECO:0000313" key="5">
    <source>
        <dbReference type="Proteomes" id="UP000245639"/>
    </source>
</evidence>
<feature type="transmembrane region" description="Helical" evidence="2">
    <location>
        <begin position="72"/>
        <end position="99"/>
    </location>
</feature>
<evidence type="ECO:0000256" key="2">
    <source>
        <dbReference type="SAM" id="Phobius"/>
    </source>
</evidence>
<name>A0A2U1FMD5_9PSEU</name>
<evidence type="ECO:0000259" key="3">
    <source>
        <dbReference type="Pfam" id="PF00174"/>
    </source>
</evidence>
<dbReference type="PANTHER" id="PTHR43032">
    <property type="entry name" value="PROTEIN-METHIONINE-SULFOXIDE REDUCTASE"/>
    <property type="match status" value="1"/>
</dbReference>
<dbReference type="SUPFAM" id="SSF56524">
    <property type="entry name" value="Oxidoreductase molybdopterin-binding domain"/>
    <property type="match status" value="1"/>
</dbReference>
<gene>
    <name evidence="4" type="ORF">C8D89_102360</name>
</gene>
<dbReference type="EMBL" id="QEKW01000002">
    <property type="protein sequence ID" value="PVZ13210.1"/>
    <property type="molecule type" value="Genomic_DNA"/>
</dbReference>
<evidence type="ECO:0000313" key="4">
    <source>
        <dbReference type="EMBL" id="PVZ13210.1"/>
    </source>
</evidence>
<keyword evidence="5" id="KW-1185">Reference proteome</keyword>
<feature type="transmembrane region" description="Helical" evidence="2">
    <location>
        <begin position="277"/>
        <end position="295"/>
    </location>
</feature>